<feature type="region of interest" description="Disordered" evidence="1">
    <location>
        <begin position="764"/>
        <end position="784"/>
    </location>
</feature>
<dbReference type="Pfam" id="PF25127">
    <property type="entry name" value="DUF7819"/>
    <property type="match status" value="1"/>
</dbReference>
<dbReference type="GO" id="GO:0003723">
    <property type="term" value="F:RNA binding"/>
    <property type="evidence" value="ECO:0007669"/>
    <property type="project" value="InterPro"/>
</dbReference>
<dbReference type="Pfam" id="PF01585">
    <property type="entry name" value="G-patch"/>
    <property type="match status" value="1"/>
</dbReference>
<feature type="region of interest" description="Disordered" evidence="1">
    <location>
        <begin position="77"/>
        <end position="96"/>
    </location>
</feature>
<feature type="compositionally biased region" description="Low complexity" evidence="1">
    <location>
        <begin position="630"/>
        <end position="651"/>
    </location>
</feature>
<feature type="region of interest" description="Disordered" evidence="1">
    <location>
        <begin position="607"/>
        <end position="669"/>
    </location>
</feature>
<dbReference type="PANTHER" id="PTHR12323">
    <property type="entry name" value="SR-RELATED CTD ASSOCIATED FACTOR 6"/>
    <property type="match status" value="1"/>
</dbReference>
<dbReference type="Proteomes" id="UP000759131">
    <property type="component" value="Unassembled WGS sequence"/>
</dbReference>
<dbReference type="Gene3D" id="1.25.40.90">
    <property type="match status" value="1"/>
</dbReference>
<dbReference type="SMART" id="SM00443">
    <property type="entry name" value="G_patch"/>
    <property type="match status" value="1"/>
</dbReference>
<keyword evidence="6" id="KW-1185">Reference proteome</keyword>
<reference evidence="5" key="1">
    <citation type="submission" date="2020-11" db="EMBL/GenBank/DDBJ databases">
        <authorList>
            <person name="Tran Van P."/>
        </authorList>
    </citation>
    <scope>NUCLEOTIDE SEQUENCE</scope>
</reference>
<evidence type="ECO:0000259" key="3">
    <source>
        <dbReference type="PROSITE" id="PS50174"/>
    </source>
</evidence>
<evidence type="ECO:0008006" key="7">
    <source>
        <dbReference type="Google" id="ProtNLM"/>
    </source>
</evidence>
<dbReference type="GO" id="GO:0006396">
    <property type="term" value="P:RNA processing"/>
    <property type="evidence" value="ECO:0007669"/>
    <property type="project" value="InterPro"/>
</dbReference>
<feature type="domain" description="SURP motif" evidence="2">
    <location>
        <begin position="15"/>
        <end position="57"/>
    </location>
</feature>
<evidence type="ECO:0000313" key="5">
    <source>
        <dbReference type="EMBL" id="CAD7625557.1"/>
    </source>
</evidence>
<proteinExistence type="predicted"/>
<dbReference type="SUPFAM" id="SSF109905">
    <property type="entry name" value="Surp module (SWAP domain)"/>
    <property type="match status" value="1"/>
</dbReference>
<dbReference type="Pfam" id="PF04818">
    <property type="entry name" value="CID"/>
    <property type="match status" value="1"/>
</dbReference>
<dbReference type="PROSITE" id="PS50128">
    <property type="entry name" value="SURP"/>
    <property type="match status" value="1"/>
</dbReference>
<dbReference type="InterPro" id="IPR008942">
    <property type="entry name" value="ENTH_VHS"/>
</dbReference>
<evidence type="ECO:0000259" key="4">
    <source>
        <dbReference type="PROSITE" id="PS51391"/>
    </source>
</evidence>
<gene>
    <name evidence="5" type="ORF">OSB1V03_LOCUS5991</name>
</gene>
<dbReference type="InterPro" id="IPR006569">
    <property type="entry name" value="CID_dom"/>
</dbReference>
<dbReference type="InterPro" id="IPR000061">
    <property type="entry name" value="Surp"/>
</dbReference>
<feature type="compositionally biased region" description="Basic and acidic residues" evidence="1">
    <location>
        <begin position="770"/>
        <end position="784"/>
    </location>
</feature>
<accession>A0A7R9PZ15</accession>
<evidence type="ECO:0000313" key="6">
    <source>
        <dbReference type="Proteomes" id="UP000759131"/>
    </source>
</evidence>
<dbReference type="Gene3D" id="1.10.10.790">
    <property type="entry name" value="Surp module"/>
    <property type="match status" value="1"/>
</dbReference>
<dbReference type="PROSITE" id="PS51391">
    <property type="entry name" value="CID"/>
    <property type="match status" value="1"/>
</dbReference>
<dbReference type="EMBL" id="CAJPIZ010003151">
    <property type="protein sequence ID" value="CAG2105987.1"/>
    <property type="molecule type" value="Genomic_DNA"/>
</dbReference>
<organism evidence="5">
    <name type="scientific">Medioppia subpectinata</name>
    <dbReference type="NCBI Taxonomy" id="1979941"/>
    <lineage>
        <taxon>Eukaryota</taxon>
        <taxon>Metazoa</taxon>
        <taxon>Ecdysozoa</taxon>
        <taxon>Arthropoda</taxon>
        <taxon>Chelicerata</taxon>
        <taxon>Arachnida</taxon>
        <taxon>Acari</taxon>
        <taxon>Acariformes</taxon>
        <taxon>Sarcoptiformes</taxon>
        <taxon>Oribatida</taxon>
        <taxon>Brachypylina</taxon>
        <taxon>Oppioidea</taxon>
        <taxon>Oppiidae</taxon>
        <taxon>Medioppia</taxon>
    </lineage>
</organism>
<feature type="compositionally biased region" description="Basic and acidic residues" evidence="1">
    <location>
        <begin position="607"/>
        <end position="628"/>
    </location>
</feature>
<dbReference type="GO" id="GO:0006874">
    <property type="term" value="P:intracellular calcium ion homeostasis"/>
    <property type="evidence" value="ECO:0007669"/>
    <property type="project" value="TreeGrafter"/>
</dbReference>
<dbReference type="PANTHER" id="PTHR12323:SF0">
    <property type="entry name" value="CALCIUM HOMEOSTASIS ENDOPLASMIC RETICULUM PROTEIN"/>
    <property type="match status" value="1"/>
</dbReference>
<feature type="domain" description="CID" evidence="4">
    <location>
        <begin position="172"/>
        <end position="343"/>
    </location>
</feature>
<dbReference type="OrthoDB" id="21470at2759"/>
<dbReference type="GO" id="GO:0048471">
    <property type="term" value="C:perinuclear region of cytoplasm"/>
    <property type="evidence" value="ECO:0007669"/>
    <property type="project" value="TreeGrafter"/>
</dbReference>
<dbReference type="EMBL" id="OC857726">
    <property type="protein sequence ID" value="CAD7625557.1"/>
    <property type="molecule type" value="Genomic_DNA"/>
</dbReference>
<dbReference type="AlphaFoldDB" id="A0A7R9PZ15"/>
<dbReference type="InterPro" id="IPR056721">
    <property type="entry name" value="DUF7819"/>
</dbReference>
<evidence type="ECO:0000256" key="1">
    <source>
        <dbReference type="SAM" id="MobiDB-lite"/>
    </source>
</evidence>
<protein>
    <recommendedName>
        <fullName evidence="7">Calcium homeostasis endoplasmic reticulum protein</fullName>
    </recommendedName>
</protein>
<name>A0A7R9PZ15_9ACAR</name>
<dbReference type="InterPro" id="IPR035967">
    <property type="entry name" value="SWAP/Surp_sf"/>
</dbReference>
<evidence type="ECO:0000259" key="2">
    <source>
        <dbReference type="PROSITE" id="PS50128"/>
    </source>
</evidence>
<sequence>MNYPKGPEDEELRNIIDKLAQFVARNGPEFEQMTKNKQRDNPRFYFLFGGEFFNYYQYRVATEHEIHRKQQQQLCGQQIMPSGPPPGPQSQAPPQQQQNIWQNNGINNMNNTMKPIDPNVLTQQINELQEQIRQSETNLTAQHQVLMQQKQMIIDDVIRQSQDDQIRRMADEFNIDLNDFESVLLPIADNCTKESIAKGKVWIFNNCNTPVHHDVMAKYLAQRITTSGSSFESRLHLLYLINDLFNHCQRKGDDSLKRALERVIVPIFCHTFGDADDDDKQQKLTKVCLHYLMRGSQKDLLLNLTISSVTNGQLAKLTQLQKQHSEFVAHIQSNIQRLQQQKQQQMVANVSQMSVPSLPMPINPQMPGHRLLMPPNQSPLGTRPPLMGQFDHPPPQALGSRPPIVGQFDQQMPSRPNLMPQFDPQGPPPPTSVPMFLPLVHQNQPPGIQTSNSSQAPQRLLLPQLHQSPQLSVRLGPVPQIQQQIMPTNQGFPNPLSGPPFTPANHQFFNAAHNTAPIPPKEVIPDVPYFELPAGLMAPLVKLEDFDYKSIVPKDIRLPPPAPPNDRLLQAVEAFYAPPTHERPRNSDGWEQLGLYEFFKAKSQTMKIKDESPAVKDPSEEPFSDKNKNTVKNSSNNTSNNNNNTSKPNPKIRGNPGVDGVQSRRQVSDEDTLDLIPGLGVEAEVTVGVEVEAVVLFDRIGRGVEVILRSKVLRKFYIIEESVVVELNGCLLFSTYTKPDTRLDESNKGHQMLKKMGWSGTAGLGATEQGIKDPIKGGDVRENDEKYRGVGVRTAENDPFEKFRQNKGKAFLQRIAQGRSDK</sequence>
<dbReference type="InterPro" id="IPR000467">
    <property type="entry name" value="G_patch_dom"/>
</dbReference>
<dbReference type="Pfam" id="PF01805">
    <property type="entry name" value="Surp"/>
    <property type="match status" value="1"/>
</dbReference>
<feature type="domain" description="G-patch" evidence="3">
    <location>
        <begin position="745"/>
        <end position="795"/>
    </location>
</feature>
<dbReference type="PROSITE" id="PS50174">
    <property type="entry name" value="G_PATCH"/>
    <property type="match status" value="1"/>
</dbReference>
<dbReference type="SMART" id="SM00648">
    <property type="entry name" value="SWAP"/>
    <property type="match status" value="1"/>
</dbReference>